<dbReference type="CDD" id="cd01949">
    <property type="entry name" value="GGDEF"/>
    <property type="match status" value="1"/>
</dbReference>
<evidence type="ECO:0000256" key="1">
    <source>
        <dbReference type="ARBA" id="ARBA00012528"/>
    </source>
</evidence>
<evidence type="ECO:0000256" key="2">
    <source>
        <dbReference type="ARBA" id="ARBA00034247"/>
    </source>
</evidence>
<dbReference type="SMART" id="SM00267">
    <property type="entry name" value="GGDEF"/>
    <property type="match status" value="1"/>
</dbReference>
<evidence type="ECO:0000313" key="6">
    <source>
        <dbReference type="Proteomes" id="UP000002424"/>
    </source>
</evidence>
<feature type="domain" description="GGDEF" evidence="4">
    <location>
        <begin position="34"/>
        <end position="214"/>
    </location>
</feature>
<gene>
    <name evidence="5" type="ordered locus">Avin_48930</name>
</gene>
<dbReference type="PANTHER" id="PTHR45138:SF9">
    <property type="entry name" value="DIGUANYLATE CYCLASE DGCM-RELATED"/>
    <property type="match status" value="1"/>
</dbReference>
<dbReference type="Pfam" id="PF00990">
    <property type="entry name" value="GGDEF"/>
    <property type="match status" value="1"/>
</dbReference>
<dbReference type="STRING" id="322710.Avin_48930"/>
<dbReference type="KEGG" id="avn:Avin_48930"/>
<organism evidence="5 6">
    <name type="scientific">Azotobacter vinelandii (strain DJ / ATCC BAA-1303)</name>
    <dbReference type="NCBI Taxonomy" id="322710"/>
    <lineage>
        <taxon>Bacteria</taxon>
        <taxon>Pseudomonadati</taxon>
        <taxon>Pseudomonadota</taxon>
        <taxon>Gammaproteobacteria</taxon>
        <taxon>Pseudomonadales</taxon>
        <taxon>Pseudomonadaceae</taxon>
        <taxon>Azotobacter</taxon>
    </lineage>
</organism>
<reference evidence="5 6" key="1">
    <citation type="journal article" date="2009" name="J. Bacteriol.">
        <title>Genome sequence of Azotobacter vinelandii, an obligate aerobe specialized to support diverse anaerobic metabolic processes.</title>
        <authorList>
            <person name="Setubal J.C."/>
            <person name="dos Santos P."/>
            <person name="Goldman B.S."/>
            <person name="Ertesvag H."/>
            <person name="Espin G."/>
            <person name="Rubio L.M."/>
            <person name="Valla S."/>
            <person name="Almeida N.F."/>
            <person name="Balasubramanian D."/>
            <person name="Cromes L."/>
            <person name="Curatti L."/>
            <person name="Du Z."/>
            <person name="Godsy E."/>
            <person name="Goodner B."/>
            <person name="Hellner-Burris K."/>
            <person name="Hernandez J.A."/>
            <person name="Houmiel K."/>
            <person name="Imperial J."/>
            <person name="Kennedy C."/>
            <person name="Larson T.J."/>
            <person name="Latreille P."/>
            <person name="Ligon L.S."/>
            <person name="Lu J."/>
            <person name="Maerk M."/>
            <person name="Miller N.M."/>
            <person name="Norton S."/>
            <person name="O'Carroll I.P."/>
            <person name="Paulsen I."/>
            <person name="Raulfs E.C."/>
            <person name="Roemer R."/>
            <person name="Rosser J."/>
            <person name="Segura D."/>
            <person name="Slater S."/>
            <person name="Stricklin S.L."/>
            <person name="Studholme D.J."/>
            <person name="Sun J."/>
            <person name="Viana C.J."/>
            <person name="Wallin E."/>
            <person name="Wang B."/>
            <person name="Wheeler C."/>
            <person name="Zhu H."/>
            <person name="Dean D.R."/>
            <person name="Dixon R."/>
            <person name="Wood D."/>
        </authorList>
    </citation>
    <scope>NUCLEOTIDE SEQUENCE [LARGE SCALE GENOMIC DNA]</scope>
    <source>
        <strain evidence="6">DJ / ATCC BAA-1303</strain>
    </source>
</reference>
<dbReference type="OrthoDB" id="9812260at2"/>
<dbReference type="GO" id="GO:1902201">
    <property type="term" value="P:negative regulation of bacterial-type flagellum-dependent cell motility"/>
    <property type="evidence" value="ECO:0007669"/>
    <property type="project" value="TreeGrafter"/>
</dbReference>
<dbReference type="InterPro" id="IPR000160">
    <property type="entry name" value="GGDEF_dom"/>
</dbReference>
<keyword evidence="6" id="KW-1185">Reference proteome</keyword>
<feature type="region of interest" description="Disordered" evidence="3">
    <location>
        <begin position="1"/>
        <end position="22"/>
    </location>
</feature>
<dbReference type="eggNOG" id="COG2199">
    <property type="taxonomic scope" value="Bacteria"/>
</dbReference>
<dbReference type="SUPFAM" id="SSF55073">
    <property type="entry name" value="Nucleotide cyclase"/>
    <property type="match status" value="1"/>
</dbReference>
<dbReference type="Gene3D" id="3.30.70.270">
    <property type="match status" value="1"/>
</dbReference>
<evidence type="ECO:0000259" key="4">
    <source>
        <dbReference type="SMART" id="SM00267"/>
    </source>
</evidence>
<dbReference type="GO" id="GO:0005886">
    <property type="term" value="C:plasma membrane"/>
    <property type="evidence" value="ECO:0007669"/>
    <property type="project" value="TreeGrafter"/>
</dbReference>
<accession>C1DK88</accession>
<dbReference type="EC" id="2.7.7.65" evidence="1"/>
<proteinExistence type="predicted"/>
<name>C1DK88_AZOVD</name>
<dbReference type="AlphaFoldDB" id="C1DK88"/>
<dbReference type="EnsemblBacteria" id="ACO80993">
    <property type="protein sequence ID" value="ACO80993"/>
    <property type="gene ID" value="Avin_48930"/>
</dbReference>
<dbReference type="EMBL" id="CP001157">
    <property type="protein sequence ID" value="ACO80993.1"/>
    <property type="molecule type" value="Genomic_DNA"/>
</dbReference>
<feature type="region of interest" description="Disordered" evidence="3">
    <location>
        <begin position="178"/>
        <end position="200"/>
    </location>
</feature>
<dbReference type="InterPro" id="IPR043128">
    <property type="entry name" value="Rev_trsase/Diguanyl_cyclase"/>
</dbReference>
<dbReference type="PANTHER" id="PTHR45138">
    <property type="entry name" value="REGULATORY COMPONENTS OF SENSORY TRANSDUCTION SYSTEM"/>
    <property type="match status" value="1"/>
</dbReference>
<evidence type="ECO:0000313" key="5">
    <source>
        <dbReference type="EMBL" id="ACO80993.1"/>
    </source>
</evidence>
<sequence length="281" mass="30793">MHEPQGGIDHPPASGARIGRRAGPVGLAEDITERKRLESELQRLASTDGLTRSSNRRHFFECAQRELRLARQYDAPLAFLLLDIDDIKRINDTHGHQVGDQVLQRLADCCAATICSGGSVARSSPRCSRAAARNRPCRSSSVCSGAAENWRSRPLAKLFASPSARGWSVWKPATSTWGRSTPAPVRPVPGQAAGQEPDRPALGGRLRALSCRLLQGFPYRYSQYKSMTNKYPVASYMASMLLSQARLLLLRPPRDGRGVLNGSAHGLSRRMGIVLLQCLQK</sequence>
<dbReference type="NCBIfam" id="TIGR00254">
    <property type="entry name" value="GGDEF"/>
    <property type="match status" value="1"/>
</dbReference>
<dbReference type="Proteomes" id="UP000002424">
    <property type="component" value="Chromosome"/>
</dbReference>
<dbReference type="GO" id="GO:0052621">
    <property type="term" value="F:diguanylate cyclase activity"/>
    <property type="evidence" value="ECO:0007669"/>
    <property type="project" value="UniProtKB-EC"/>
</dbReference>
<dbReference type="InterPro" id="IPR029787">
    <property type="entry name" value="Nucleotide_cyclase"/>
</dbReference>
<protein>
    <recommendedName>
        <fullName evidence="1">diguanylate cyclase</fullName>
        <ecNumber evidence="1">2.7.7.65</ecNumber>
    </recommendedName>
</protein>
<evidence type="ECO:0000256" key="3">
    <source>
        <dbReference type="SAM" id="MobiDB-lite"/>
    </source>
</evidence>
<dbReference type="InterPro" id="IPR050469">
    <property type="entry name" value="Diguanylate_Cyclase"/>
</dbReference>
<comment type="catalytic activity">
    <reaction evidence="2">
        <text>2 GTP = 3',3'-c-di-GMP + 2 diphosphate</text>
        <dbReference type="Rhea" id="RHEA:24898"/>
        <dbReference type="ChEBI" id="CHEBI:33019"/>
        <dbReference type="ChEBI" id="CHEBI:37565"/>
        <dbReference type="ChEBI" id="CHEBI:58805"/>
        <dbReference type="EC" id="2.7.7.65"/>
    </reaction>
</comment>
<dbReference type="GO" id="GO:0043709">
    <property type="term" value="P:cell adhesion involved in single-species biofilm formation"/>
    <property type="evidence" value="ECO:0007669"/>
    <property type="project" value="TreeGrafter"/>
</dbReference>
<dbReference type="HOGENOM" id="CLU_989194_0_0_6"/>